<dbReference type="SUPFAM" id="SSF53383">
    <property type="entry name" value="PLP-dependent transferases"/>
    <property type="match status" value="1"/>
</dbReference>
<dbReference type="eggNOG" id="COG1168">
    <property type="taxonomic scope" value="Bacteria"/>
</dbReference>
<comment type="cofactor">
    <cofactor evidence="1">
        <name>pyridoxal 5'-phosphate</name>
        <dbReference type="ChEBI" id="CHEBI:597326"/>
    </cofactor>
</comment>
<dbReference type="CDD" id="cd00609">
    <property type="entry name" value="AAT_like"/>
    <property type="match status" value="1"/>
</dbReference>
<keyword evidence="8" id="KW-1185">Reference proteome</keyword>
<proteinExistence type="inferred from homology"/>
<evidence type="ECO:0000313" key="8">
    <source>
        <dbReference type="Proteomes" id="UP000001319"/>
    </source>
</evidence>
<dbReference type="HOGENOM" id="CLU_017584_15_0_9"/>
<dbReference type="AlphaFoldDB" id="B0S3E3"/>
<dbReference type="InterPro" id="IPR027619">
    <property type="entry name" value="C-S_lyase_PatB-like"/>
</dbReference>
<dbReference type="GO" id="GO:0047804">
    <property type="term" value="F:cysteine-S-conjugate beta-lyase activity"/>
    <property type="evidence" value="ECO:0007669"/>
    <property type="project" value="UniProtKB-EC"/>
</dbReference>
<evidence type="ECO:0000256" key="4">
    <source>
        <dbReference type="ARBA" id="ARBA00023239"/>
    </source>
</evidence>
<dbReference type="InterPro" id="IPR015422">
    <property type="entry name" value="PyrdxlP-dep_Trfase_small"/>
</dbReference>
<evidence type="ECO:0000313" key="7">
    <source>
        <dbReference type="EMBL" id="BAG08883.1"/>
    </source>
</evidence>
<keyword evidence="7" id="KW-0808">Transferase</keyword>
<comment type="similarity">
    <text evidence="5">Belongs to the class-II pyridoxal-phosphate-dependent aminotransferase family. MalY/PatB cystathionine beta-lyase subfamily.</text>
</comment>
<evidence type="ECO:0000259" key="6">
    <source>
        <dbReference type="Pfam" id="PF00155"/>
    </source>
</evidence>
<dbReference type="PANTHER" id="PTHR43525:SF1">
    <property type="entry name" value="PROTEIN MALY"/>
    <property type="match status" value="1"/>
</dbReference>
<dbReference type="InterPro" id="IPR015421">
    <property type="entry name" value="PyrdxlP-dep_Trfase_major"/>
</dbReference>
<evidence type="ECO:0000256" key="3">
    <source>
        <dbReference type="ARBA" id="ARBA00022898"/>
    </source>
</evidence>
<feature type="domain" description="Aminotransferase class I/classII large" evidence="6">
    <location>
        <begin position="93"/>
        <end position="400"/>
    </location>
</feature>
<evidence type="ECO:0000256" key="1">
    <source>
        <dbReference type="ARBA" id="ARBA00001933"/>
    </source>
</evidence>
<dbReference type="Gene3D" id="3.90.1150.10">
    <property type="entry name" value="Aspartate Aminotransferase, domain 1"/>
    <property type="match status" value="1"/>
</dbReference>
<keyword evidence="3" id="KW-0663">Pyridoxal phosphate</keyword>
<dbReference type="Proteomes" id="UP000001319">
    <property type="component" value="Chromosome"/>
</dbReference>
<dbReference type="InterPro" id="IPR015424">
    <property type="entry name" value="PyrdxlP-dep_Trfase"/>
</dbReference>
<keyword evidence="4" id="KW-0456">Lyase</keyword>
<reference evidence="7 8" key="1">
    <citation type="journal article" date="2008" name="DNA Res.">
        <title>Complete genome sequence of Finegoldia magna, an anaerobic opportunistic pathogen.</title>
        <authorList>
            <person name="Goto T."/>
            <person name="Yamashita A."/>
            <person name="Hirakawa H."/>
            <person name="Matsutani M."/>
            <person name="Todo K."/>
            <person name="Ohshima K."/>
            <person name="Toh H."/>
            <person name="Miyamoto K."/>
            <person name="Kuhara S."/>
            <person name="Hattori M."/>
            <person name="Shimizu T."/>
            <person name="Akimoto S."/>
        </authorList>
    </citation>
    <scope>NUCLEOTIDE SEQUENCE [LARGE SCALE GENOMIC DNA]</scope>
    <source>
        <strain evidence="8">ATCC 29328 / DSM 20472 / WAL 2508</strain>
    </source>
</reference>
<dbReference type="InterPro" id="IPR004839">
    <property type="entry name" value="Aminotransferase_I/II_large"/>
</dbReference>
<organism evidence="7 8">
    <name type="scientific">Finegoldia magna (strain ATCC 29328 / DSM 20472 / WAL 2508)</name>
    <name type="common">Peptostreptococcus magnus</name>
    <dbReference type="NCBI Taxonomy" id="334413"/>
    <lineage>
        <taxon>Bacteria</taxon>
        <taxon>Bacillati</taxon>
        <taxon>Bacillota</taxon>
        <taxon>Tissierellia</taxon>
        <taxon>Tissierellales</taxon>
        <taxon>Peptoniphilaceae</taxon>
        <taxon>Finegoldia</taxon>
    </lineage>
</organism>
<dbReference type="Gene3D" id="3.40.640.10">
    <property type="entry name" value="Type I PLP-dependent aspartate aminotransferase-like (Major domain)"/>
    <property type="match status" value="1"/>
</dbReference>
<dbReference type="NCBIfam" id="TIGR04350">
    <property type="entry name" value="C_S_lyase_PatB"/>
    <property type="match status" value="1"/>
</dbReference>
<accession>B0S3E3</accession>
<name>B0S3E3_FINM2</name>
<protein>
    <recommendedName>
        <fullName evidence="2">cysteine-S-conjugate beta-lyase</fullName>
        <ecNumber evidence="2">4.4.1.13</ecNumber>
    </recommendedName>
</protein>
<dbReference type="PANTHER" id="PTHR43525">
    <property type="entry name" value="PROTEIN MALY"/>
    <property type="match status" value="1"/>
</dbReference>
<dbReference type="KEGG" id="fma:FMG_1465"/>
<dbReference type="EMBL" id="AP008971">
    <property type="protein sequence ID" value="BAG08883.1"/>
    <property type="molecule type" value="Genomic_DNA"/>
</dbReference>
<evidence type="ECO:0000256" key="5">
    <source>
        <dbReference type="ARBA" id="ARBA00037974"/>
    </source>
</evidence>
<dbReference type="EC" id="4.4.1.13" evidence="2"/>
<keyword evidence="7" id="KW-0032">Aminotransferase</keyword>
<dbReference type="InterPro" id="IPR051798">
    <property type="entry name" value="Class-II_PLP-Dep_Aminotrans"/>
</dbReference>
<dbReference type="Pfam" id="PF00155">
    <property type="entry name" value="Aminotran_1_2"/>
    <property type="match status" value="1"/>
</dbReference>
<sequence>MHPLFLLVLCYTEDIIIYNKEIEMRYDFETISDRNEMGSRKWEIRSEQFPNLKKDVVPFSSADMEFKNAPEIIDGLKKRLDNLVLGYCAPTDRFFNSIINWDKKRHNADIKKEWIVEVPTVVNGFFAAVSAFTKKGDSVMIMRPVYGPFRLAIEMNDRVMTDVALISDERNNYSIDFEKFELECKKDENKMVILCNPHNPGGILWSKDDLEKVIKIANENDVVVVVDEIWQDIVMPGNTHTSVLSLDRKLVEKAVVCQSATKSFNLAGLCCGYTIISDPEMMEQYKKTLDVMRSNAVNVMGLEATQLAFDNAEDWLNEMIKVIDTNQKIVYDFFKEKYPKIIVNHLQATYVMWMDFRCLGLSGDELMQTLVDKADLVFTDGRFFGECDGFVRFNVAAPTHLIKDALARLDNLLQEIYK</sequence>
<dbReference type="STRING" id="334413.FMG_1465"/>
<dbReference type="GO" id="GO:0030170">
    <property type="term" value="F:pyridoxal phosphate binding"/>
    <property type="evidence" value="ECO:0007669"/>
    <property type="project" value="InterPro"/>
</dbReference>
<dbReference type="GO" id="GO:0008483">
    <property type="term" value="F:transaminase activity"/>
    <property type="evidence" value="ECO:0007669"/>
    <property type="project" value="UniProtKB-KW"/>
</dbReference>
<evidence type="ECO:0000256" key="2">
    <source>
        <dbReference type="ARBA" id="ARBA00012224"/>
    </source>
</evidence>
<gene>
    <name evidence="7" type="ordered locus">FMG_1465</name>
</gene>